<keyword evidence="1" id="KW-0520">NAD</keyword>
<dbReference type="InterPro" id="IPR050627">
    <property type="entry name" value="Nitroreductase/BluB"/>
</dbReference>
<dbReference type="InterPro" id="IPR029479">
    <property type="entry name" value="Nitroreductase"/>
</dbReference>
<dbReference type="GO" id="GO:0005829">
    <property type="term" value="C:cytosol"/>
    <property type="evidence" value="ECO:0007669"/>
    <property type="project" value="TreeGrafter"/>
</dbReference>
<name>A0A5N7ILP9_9CLOT</name>
<organism evidence="3 4">
    <name type="scientific">Clostridium estertheticum</name>
    <dbReference type="NCBI Taxonomy" id="238834"/>
    <lineage>
        <taxon>Bacteria</taxon>
        <taxon>Bacillati</taxon>
        <taxon>Bacillota</taxon>
        <taxon>Clostridia</taxon>
        <taxon>Eubacteriales</taxon>
        <taxon>Clostridiaceae</taxon>
        <taxon>Clostridium</taxon>
    </lineage>
</organism>
<accession>A0A5N7ILP9</accession>
<dbReference type="PANTHER" id="PTHR23026">
    <property type="entry name" value="NADPH NITROREDUCTASE"/>
    <property type="match status" value="1"/>
</dbReference>
<dbReference type="GO" id="GO:0046857">
    <property type="term" value="F:oxidoreductase activity, acting on other nitrogenous compounds as donors, with NAD or NADP as acceptor"/>
    <property type="evidence" value="ECO:0007669"/>
    <property type="project" value="TreeGrafter"/>
</dbReference>
<dbReference type="Gene3D" id="3.40.109.10">
    <property type="entry name" value="NADH Oxidase"/>
    <property type="match status" value="1"/>
</dbReference>
<dbReference type="AlphaFoldDB" id="A0A5N7ILP9"/>
<feature type="domain" description="Nitroreductase" evidence="2">
    <location>
        <begin position="10"/>
        <end position="175"/>
    </location>
</feature>
<evidence type="ECO:0000313" key="3">
    <source>
        <dbReference type="EMBL" id="MPQ61899.1"/>
    </source>
</evidence>
<sequence>MINNEVLDCIRSRRSTRKFKEQQIKEEELKVLLEAATWAPSGGNNQSWLFTAIQNKETLLRINELLRQGFKRWVPDDDYPGKLGVKAVAEKKDCHFFYHAPTLIIASNKPNYENAMADCSLALENLFLAANSIGLGTCYINQLHWLRNDAEFREFLFELGIPKEHTICSSAVVGYIDKPSIALSRKEGTINIIK</sequence>
<dbReference type="EMBL" id="SPSF01000016">
    <property type="protein sequence ID" value="MPQ61899.1"/>
    <property type="molecule type" value="Genomic_DNA"/>
</dbReference>
<proteinExistence type="predicted"/>
<gene>
    <name evidence="3" type="ORF">E4V82_07200</name>
</gene>
<dbReference type="SUPFAM" id="SSF55469">
    <property type="entry name" value="FMN-dependent nitroreductase-like"/>
    <property type="match status" value="1"/>
</dbReference>
<reference evidence="3 4" key="1">
    <citation type="journal article" date="2019" name="Lett. Appl. Microbiol.">
        <title>A case of 'blown pack' spoilage of vacuum-packaged pork likely associated with Clostridium estertheticum in Canada.</title>
        <authorList>
            <person name="Zhang P."/>
            <person name="Ward P."/>
            <person name="McMullen L.M."/>
            <person name="Yang X."/>
        </authorList>
    </citation>
    <scope>NUCLEOTIDE SEQUENCE [LARGE SCALE GENOMIC DNA]</scope>
    <source>
        <strain evidence="3 4">MA19</strain>
    </source>
</reference>
<dbReference type="Proteomes" id="UP000342249">
    <property type="component" value="Unassembled WGS sequence"/>
</dbReference>
<dbReference type="InterPro" id="IPR000415">
    <property type="entry name" value="Nitroreductase-like"/>
</dbReference>
<evidence type="ECO:0000259" key="2">
    <source>
        <dbReference type="Pfam" id="PF00881"/>
    </source>
</evidence>
<dbReference type="GO" id="GO:0046256">
    <property type="term" value="P:2,4,6-trinitrotoluene catabolic process"/>
    <property type="evidence" value="ECO:0007669"/>
    <property type="project" value="TreeGrafter"/>
</dbReference>
<dbReference type="RefSeq" id="WP_152751591.1">
    <property type="nucleotide sequence ID" value="NZ_JAHLDO010000019.1"/>
</dbReference>
<evidence type="ECO:0000256" key="1">
    <source>
        <dbReference type="ARBA" id="ARBA00023027"/>
    </source>
</evidence>
<protein>
    <submittedName>
        <fullName evidence="3">Nitroreductase family protein</fullName>
    </submittedName>
</protein>
<comment type="caution">
    <text evidence="3">The sequence shown here is derived from an EMBL/GenBank/DDBJ whole genome shotgun (WGS) entry which is preliminary data.</text>
</comment>
<dbReference type="CDD" id="cd02136">
    <property type="entry name" value="PnbA_NfnB-like"/>
    <property type="match status" value="1"/>
</dbReference>
<dbReference type="PANTHER" id="PTHR23026:SF125">
    <property type="entry name" value="OXYGEN-INSENSITIVE NAD(P)H NITROREDUCTASE"/>
    <property type="match status" value="1"/>
</dbReference>
<evidence type="ECO:0000313" key="4">
    <source>
        <dbReference type="Proteomes" id="UP000342249"/>
    </source>
</evidence>
<dbReference type="Pfam" id="PF00881">
    <property type="entry name" value="Nitroreductase"/>
    <property type="match status" value="1"/>
</dbReference>